<feature type="region of interest" description="Disordered" evidence="1">
    <location>
        <begin position="573"/>
        <end position="608"/>
    </location>
</feature>
<dbReference type="Proteomes" id="UP001056035">
    <property type="component" value="Chromosome"/>
</dbReference>
<organism evidence="4 5">
    <name type="scientific">Paraconexibacter antarcticus</name>
    <dbReference type="NCBI Taxonomy" id="2949664"/>
    <lineage>
        <taxon>Bacteria</taxon>
        <taxon>Bacillati</taxon>
        <taxon>Actinomycetota</taxon>
        <taxon>Thermoleophilia</taxon>
        <taxon>Solirubrobacterales</taxon>
        <taxon>Paraconexibacteraceae</taxon>
        <taxon>Paraconexibacter</taxon>
    </lineage>
</organism>
<evidence type="ECO:0000313" key="4">
    <source>
        <dbReference type="EMBL" id="UTI64551.1"/>
    </source>
</evidence>
<proteinExistence type="predicted"/>
<keyword evidence="2" id="KW-1133">Transmembrane helix</keyword>
<keyword evidence="2" id="KW-0472">Membrane</keyword>
<dbReference type="Gene3D" id="3.40.630.10">
    <property type="entry name" value="Zn peptidases"/>
    <property type="match status" value="1"/>
</dbReference>
<protein>
    <submittedName>
        <fullName evidence="4">M28 family peptidase</fullName>
    </submittedName>
</protein>
<keyword evidence="2" id="KW-0812">Transmembrane</keyword>
<evidence type="ECO:0000256" key="1">
    <source>
        <dbReference type="SAM" id="MobiDB-lite"/>
    </source>
</evidence>
<gene>
    <name evidence="4" type="ORF">NBH00_24840</name>
</gene>
<keyword evidence="5" id="KW-1185">Reference proteome</keyword>
<dbReference type="EMBL" id="CP098502">
    <property type="protein sequence ID" value="UTI64551.1"/>
    <property type="molecule type" value="Genomic_DNA"/>
</dbReference>
<dbReference type="SUPFAM" id="SSF53187">
    <property type="entry name" value="Zn-dependent exopeptidases"/>
    <property type="match status" value="1"/>
</dbReference>
<evidence type="ECO:0000256" key="2">
    <source>
        <dbReference type="SAM" id="Phobius"/>
    </source>
</evidence>
<sequence>MLDPRIYRASLLPVLLALLVVAFALQDRPRPIGTTSAPDAFVGSIAGATLDDLAQKYPDRRPGSIGDEALARRVADSLRVALQPDDRRGASVVQLQRFRGRTIDGTRDLVNVIATRPGRPGPGIVIVAHRDAAGHGAKAELSGTAVLLQLAQIAGTGRLRRTITFVSTTGGSGGAAGARAVVARLPERPDAVIVLGDMASVDTMRPMVVAYSAGRGVAPMQLRRTLESAVRTEGGVDPGGPRAAVQWARQAFPLTVGEQGAFLEAGLPAVLVSATGERGPRADAAVSEGRLQSFGRAILRSIFALDNGPTIGGGPRPALQIARKALSSGAIRLLGGALLLPVLLVTIDGFARARRRREPVGRRLAWVLATVLPFLLVAVAAVVLAFVGLIDPAPHQAAPAGTLPPGSAGLAAAIALLLVFLLGWLLVRPLALRLAQVEDRPPQTGTGGAAAPAIATLLVLCLVALAIWVVNPFASVLLAPALHLWLFALTPDWRWPRVVRLLTVLVALVPFAAVAVVDAGALGYSLTDAAWQAVLLVAGGAIGPATWLLWCLVGGCAVCAGIVALHPSEGPVDRPPPGLPTGSVRGPGGYVGPGALGAVTSGSGARRR</sequence>
<evidence type="ECO:0000313" key="5">
    <source>
        <dbReference type="Proteomes" id="UP001056035"/>
    </source>
</evidence>
<name>A0ABY5DR89_9ACTN</name>
<reference evidence="4 5" key="1">
    <citation type="submission" date="2022-06" db="EMBL/GenBank/DDBJ databases">
        <title>Paraconexibacter antarcticus.</title>
        <authorList>
            <person name="Kim C.S."/>
        </authorList>
    </citation>
    <scope>NUCLEOTIDE SEQUENCE [LARGE SCALE GENOMIC DNA]</scope>
    <source>
        <strain evidence="4 5">02-257</strain>
    </source>
</reference>
<accession>A0ABY5DR89</accession>
<dbReference type="RefSeq" id="WP_254571252.1">
    <property type="nucleotide sequence ID" value="NZ_CP098502.1"/>
</dbReference>
<feature type="transmembrane region" description="Helical" evidence="2">
    <location>
        <begin position="473"/>
        <end position="489"/>
    </location>
</feature>
<feature type="transmembrane region" description="Helical" evidence="2">
    <location>
        <begin position="407"/>
        <end position="427"/>
    </location>
</feature>
<feature type="transmembrane region" description="Helical" evidence="2">
    <location>
        <begin position="448"/>
        <end position="467"/>
    </location>
</feature>
<dbReference type="InterPro" id="IPR007484">
    <property type="entry name" value="Peptidase_M28"/>
</dbReference>
<feature type="domain" description="Peptidase M28" evidence="3">
    <location>
        <begin position="111"/>
        <end position="206"/>
    </location>
</feature>
<feature type="transmembrane region" description="Helical" evidence="2">
    <location>
        <begin position="363"/>
        <end position="387"/>
    </location>
</feature>
<dbReference type="Pfam" id="PF04389">
    <property type="entry name" value="Peptidase_M28"/>
    <property type="match status" value="1"/>
</dbReference>
<feature type="transmembrane region" description="Helical" evidence="2">
    <location>
        <begin position="501"/>
        <end position="527"/>
    </location>
</feature>
<feature type="transmembrane region" description="Helical" evidence="2">
    <location>
        <begin position="330"/>
        <end position="351"/>
    </location>
</feature>
<evidence type="ECO:0000259" key="3">
    <source>
        <dbReference type="Pfam" id="PF04389"/>
    </source>
</evidence>
<feature type="compositionally biased region" description="Gly residues" evidence="1">
    <location>
        <begin position="585"/>
        <end position="595"/>
    </location>
</feature>